<accession>A0ACC2P990</accession>
<protein>
    <submittedName>
        <fullName evidence="1">Uncharacterized protein</fullName>
    </submittedName>
</protein>
<dbReference type="EMBL" id="CM056742">
    <property type="protein sequence ID" value="KAJ8679859.1"/>
    <property type="molecule type" value="Genomic_DNA"/>
</dbReference>
<proteinExistence type="predicted"/>
<gene>
    <name evidence="1" type="ORF">QAD02_015646</name>
</gene>
<comment type="caution">
    <text evidence="1">The sequence shown here is derived from an EMBL/GenBank/DDBJ whole genome shotgun (WGS) entry which is preliminary data.</text>
</comment>
<dbReference type="Proteomes" id="UP001239111">
    <property type="component" value="Chromosome 2"/>
</dbReference>
<evidence type="ECO:0000313" key="2">
    <source>
        <dbReference type="Proteomes" id="UP001239111"/>
    </source>
</evidence>
<keyword evidence="2" id="KW-1185">Reference proteome</keyword>
<reference evidence="1" key="1">
    <citation type="submission" date="2023-04" db="EMBL/GenBank/DDBJ databases">
        <title>A chromosome-level genome assembly of the parasitoid wasp Eretmocerus hayati.</title>
        <authorList>
            <person name="Zhong Y."/>
            <person name="Liu S."/>
            <person name="Liu Y."/>
        </authorList>
    </citation>
    <scope>NUCLEOTIDE SEQUENCE</scope>
    <source>
        <strain evidence="1">ZJU_SS_LIU_2023</strain>
    </source>
</reference>
<sequence length="601" mass="68633">MDSTKGNKAISGIPLKIKIQSQNQNDEYMETEECMDEIRSSQGATKKLNKRSADQSDEKEKIKPNKRQQTEANSNEMCDLSNVTSSEINQSDSTQSAEQVKEITGGNTSNCPTNGLPTANKKEEPYSDQDANKNETSKYKEFGKEDNGPFIMFLQRVDNKPERINALLVNRFLINKFDNSEVFDECKPIAKNKVRIKVFSKKVANEILKLPEWKNQGMEIFIPNHLMERQGVIKVPTDLTEEEIMKNLEANHPIFGPVKVTKVRRFFTRKVNRETKQREKIPTLSVQITFKGQELPHRVALYKVTQKVELYYPQVRQCYRCLNFGHLKYNCKSSQELCHSCGSAHPIDECNRKDMHPICKNCKGNHVATDRRCEVWQKQQDIRNLATERNISLAEAKKLRWEQKKNEYNSVEFPTLSQEVGELPYSQPTPASVNAHVSYAKASKQQQSKATSRPRLGQYHQPRGNETQTVANAANLRLQKQREAEKLNVQKLRQQHQELLLSPNGHLPPFKSLSLTQLNSKTDSSLKAPNIDNNEVETNIQIVKEVLLQKMTLEDALYALQVLSLQDHSATQHQNRLGVSLLPSTEDNPHLKVAMAELLVS</sequence>
<name>A0ACC2P990_9HYME</name>
<evidence type="ECO:0000313" key="1">
    <source>
        <dbReference type="EMBL" id="KAJ8679859.1"/>
    </source>
</evidence>
<organism evidence="1 2">
    <name type="scientific">Eretmocerus hayati</name>
    <dbReference type="NCBI Taxonomy" id="131215"/>
    <lineage>
        <taxon>Eukaryota</taxon>
        <taxon>Metazoa</taxon>
        <taxon>Ecdysozoa</taxon>
        <taxon>Arthropoda</taxon>
        <taxon>Hexapoda</taxon>
        <taxon>Insecta</taxon>
        <taxon>Pterygota</taxon>
        <taxon>Neoptera</taxon>
        <taxon>Endopterygota</taxon>
        <taxon>Hymenoptera</taxon>
        <taxon>Apocrita</taxon>
        <taxon>Proctotrupomorpha</taxon>
        <taxon>Chalcidoidea</taxon>
        <taxon>Aphelinidae</taxon>
        <taxon>Aphelininae</taxon>
        <taxon>Eretmocerus</taxon>
    </lineage>
</organism>